<evidence type="ECO:0000313" key="1">
    <source>
        <dbReference type="EMBL" id="MET4577320.1"/>
    </source>
</evidence>
<gene>
    <name evidence="1" type="ORF">ABIE13_002431</name>
</gene>
<comment type="caution">
    <text evidence="1">The sequence shown here is derived from an EMBL/GenBank/DDBJ whole genome shotgun (WGS) entry which is preliminary data.</text>
</comment>
<protein>
    <submittedName>
        <fullName evidence="1">Uncharacterized protein</fullName>
    </submittedName>
</protein>
<accession>A0ABV2Q9L3</accession>
<proteinExistence type="predicted"/>
<sequence>MCNLAWAPKSDRYNFHPRQTSVDNCDVMPVLSTGFSDAVPMVGKRQSPHPRGCTSSRQPCGERFWYFLGAPSSSLAIRGYLQTLQCQAGAWRSQEEQPMQESGRAVAEASERHAAKGFGISWERQAPAWQFGGICERCNAKLELGAPRMNSRMRESGRAVAGTSESQVARGFGITWERQAPAWQFGGHLRTLRYQARAQRSQRWRISRKAGGRASSAS</sequence>
<dbReference type="Proteomes" id="UP001549320">
    <property type="component" value="Unassembled WGS sequence"/>
</dbReference>
<keyword evidence="2" id="KW-1185">Reference proteome</keyword>
<name>A0ABV2Q9L3_9BURK</name>
<organism evidence="1 2">
    <name type="scientific">Ottowia thiooxydans</name>
    <dbReference type="NCBI Taxonomy" id="219182"/>
    <lineage>
        <taxon>Bacteria</taxon>
        <taxon>Pseudomonadati</taxon>
        <taxon>Pseudomonadota</taxon>
        <taxon>Betaproteobacteria</taxon>
        <taxon>Burkholderiales</taxon>
        <taxon>Comamonadaceae</taxon>
        <taxon>Ottowia</taxon>
    </lineage>
</organism>
<dbReference type="EMBL" id="JBEPSH010000004">
    <property type="protein sequence ID" value="MET4577320.1"/>
    <property type="molecule type" value="Genomic_DNA"/>
</dbReference>
<reference evidence="1 2" key="1">
    <citation type="submission" date="2024-06" db="EMBL/GenBank/DDBJ databases">
        <title>Sorghum-associated microbial communities from plants grown in Nebraska, USA.</title>
        <authorList>
            <person name="Schachtman D."/>
        </authorList>
    </citation>
    <scope>NUCLEOTIDE SEQUENCE [LARGE SCALE GENOMIC DNA]</scope>
    <source>
        <strain evidence="1 2">2709</strain>
    </source>
</reference>
<evidence type="ECO:0000313" key="2">
    <source>
        <dbReference type="Proteomes" id="UP001549320"/>
    </source>
</evidence>